<dbReference type="RefSeq" id="WP_167304082.1">
    <property type="nucleotide sequence ID" value="NZ_JAASQR010000003.1"/>
</dbReference>
<feature type="signal peptide" evidence="1">
    <location>
        <begin position="1"/>
        <end position="28"/>
    </location>
</feature>
<keyword evidence="3" id="KW-0255">Endonuclease</keyword>
<dbReference type="Proteomes" id="UP000576821">
    <property type="component" value="Unassembled WGS sequence"/>
</dbReference>
<evidence type="ECO:0000313" key="4">
    <source>
        <dbReference type="Proteomes" id="UP000576821"/>
    </source>
</evidence>
<name>A0A846M8I0_9SPHN</name>
<dbReference type="Gene3D" id="2.40.50.90">
    <property type="match status" value="1"/>
</dbReference>
<dbReference type="SUPFAM" id="SSF50199">
    <property type="entry name" value="Staphylococcal nuclease"/>
    <property type="match status" value="1"/>
</dbReference>
<keyword evidence="1" id="KW-0732">Signal</keyword>
<feature type="chain" id="PRO_5032959525" evidence="1">
    <location>
        <begin position="29"/>
        <end position="152"/>
    </location>
</feature>
<gene>
    <name evidence="3" type="ORF">FHS54_002497</name>
</gene>
<keyword evidence="3" id="KW-0378">Hydrolase</keyword>
<evidence type="ECO:0000256" key="1">
    <source>
        <dbReference type="SAM" id="SignalP"/>
    </source>
</evidence>
<sequence length="152" mass="16774">MPLPRSLPLAASIAIVLTLLAQQSPAIAQAYFASRFTFCHSGGGVNCVVDGDTFWMGGEKVRIADIDTPETHSPRCEAERALGARATRRLQALLNAGAFSMRRIDRDRDRYGRLLRIVTRDGRSIGSMLVTEGLARPWTGSRQPWCSTNSRR</sequence>
<dbReference type="PROSITE" id="PS50830">
    <property type="entry name" value="TNASE_3"/>
    <property type="match status" value="1"/>
</dbReference>
<dbReference type="Pfam" id="PF00565">
    <property type="entry name" value="SNase"/>
    <property type="match status" value="1"/>
</dbReference>
<protein>
    <submittedName>
        <fullName evidence="3">Endonuclease YncB(Thermonuclease family)</fullName>
    </submittedName>
</protein>
<dbReference type="EMBL" id="JAASQR010000003">
    <property type="protein sequence ID" value="NIJ17508.1"/>
    <property type="molecule type" value="Genomic_DNA"/>
</dbReference>
<accession>A0A846M8I0</accession>
<evidence type="ECO:0000313" key="3">
    <source>
        <dbReference type="EMBL" id="NIJ17508.1"/>
    </source>
</evidence>
<feature type="domain" description="TNase-like" evidence="2">
    <location>
        <begin position="39"/>
        <end position="136"/>
    </location>
</feature>
<comment type="caution">
    <text evidence="3">The sequence shown here is derived from an EMBL/GenBank/DDBJ whole genome shotgun (WGS) entry which is preliminary data.</text>
</comment>
<keyword evidence="4" id="KW-1185">Reference proteome</keyword>
<dbReference type="InterPro" id="IPR016071">
    <property type="entry name" value="Staphylococal_nuclease_OB-fold"/>
</dbReference>
<dbReference type="AlphaFoldDB" id="A0A846M8I0"/>
<proteinExistence type="predicted"/>
<organism evidence="3 4">
    <name type="scientific">Sphingobium vermicomposti</name>
    <dbReference type="NCBI Taxonomy" id="529005"/>
    <lineage>
        <taxon>Bacteria</taxon>
        <taxon>Pseudomonadati</taxon>
        <taxon>Pseudomonadota</taxon>
        <taxon>Alphaproteobacteria</taxon>
        <taxon>Sphingomonadales</taxon>
        <taxon>Sphingomonadaceae</taxon>
        <taxon>Sphingobium</taxon>
    </lineage>
</organism>
<evidence type="ECO:0000259" key="2">
    <source>
        <dbReference type="PROSITE" id="PS50830"/>
    </source>
</evidence>
<dbReference type="GO" id="GO:0004519">
    <property type="term" value="F:endonuclease activity"/>
    <property type="evidence" value="ECO:0007669"/>
    <property type="project" value="UniProtKB-KW"/>
</dbReference>
<dbReference type="InterPro" id="IPR035437">
    <property type="entry name" value="SNase_OB-fold_sf"/>
</dbReference>
<keyword evidence="3" id="KW-0540">Nuclease</keyword>
<reference evidence="3 4" key="1">
    <citation type="submission" date="2020-03" db="EMBL/GenBank/DDBJ databases">
        <title>Genomic Encyclopedia of Type Strains, Phase IV (KMG-IV): sequencing the most valuable type-strain genomes for metagenomic binning, comparative biology and taxonomic classification.</title>
        <authorList>
            <person name="Goeker M."/>
        </authorList>
    </citation>
    <scope>NUCLEOTIDE SEQUENCE [LARGE SCALE GENOMIC DNA]</scope>
    <source>
        <strain evidence="3 4">DSM 21299</strain>
    </source>
</reference>